<protein>
    <recommendedName>
        <fullName evidence="3">Transposase DDE domain-containing protein</fullName>
    </recommendedName>
</protein>
<sequence length="56" mass="6603">MGVVKEYYGFRRFLMCGNIKVITKFLLTVFGDNFNKLYNKTLQKPNGKLLHKQPYS</sequence>
<comment type="caution">
    <text evidence="1">The sequence shown here is derived from an EMBL/GenBank/DDBJ whole genome shotgun (WGS) entry which is preliminary data.</text>
</comment>
<dbReference type="EMBL" id="JAAGPU010000015">
    <property type="protein sequence ID" value="NEU05090.1"/>
    <property type="molecule type" value="Genomic_DNA"/>
</dbReference>
<gene>
    <name evidence="1" type="ORF">G3M99_09530</name>
</gene>
<dbReference type="Proteomes" id="UP000481872">
    <property type="component" value="Unassembled WGS sequence"/>
</dbReference>
<proteinExistence type="predicted"/>
<reference evidence="1 2" key="1">
    <citation type="submission" date="2020-02" db="EMBL/GenBank/DDBJ databases">
        <title>Genome assembly of a novel Clostridium senegalense strain.</title>
        <authorList>
            <person name="Gupta T.B."/>
            <person name="Jauregui R."/>
            <person name="Maclean P."/>
            <person name="Nawarathana A."/>
            <person name="Brightwell G."/>
        </authorList>
    </citation>
    <scope>NUCLEOTIDE SEQUENCE [LARGE SCALE GENOMIC DNA]</scope>
    <source>
        <strain evidence="1 2">AGRFS4</strain>
    </source>
</reference>
<accession>A0A6M0H2T8</accession>
<name>A0A6M0H2T8_9CLOT</name>
<evidence type="ECO:0008006" key="3">
    <source>
        <dbReference type="Google" id="ProtNLM"/>
    </source>
</evidence>
<dbReference type="AlphaFoldDB" id="A0A6M0H2T8"/>
<organism evidence="1 2">
    <name type="scientific">Clostridium senegalense</name>
    <dbReference type="NCBI Taxonomy" id="1465809"/>
    <lineage>
        <taxon>Bacteria</taxon>
        <taxon>Bacillati</taxon>
        <taxon>Bacillota</taxon>
        <taxon>Clostridia</taxon>
        <taxon>Eubacteriales</taxon>
        <taxon>Clostridiaceae</taxon>
        <taxon>Clostridium</taxon>
    </lineage>
</organism>
<keyword evidence="2" id="KW-1185">Reference proteome</keyword>
<evidence type="ECO:0000313" key="2">
    <source>
        <dbReference type="Proteomes" id="UP000481872"/>
    </source>
</evidence>
<evidence type="ECO:0000313" key="1">
    <source>
        <dbReference type="EMBL" id="NEU05090.1"/>
    </source>
</evidence>